<organism evidence="1 2">
    <name type="scientific">Batrachochytrium salamandrivorans</name>
    <dbReference type="NCBI Taxonomy" id="1357716"/>
    <lineage>
        <taxon>Eukaryota</taxon>
        <taxon>Fungi</taxon>
        <taxon>Fungi incertae sedis</taxon>
        <taxon>Chytridiomycota</taxon>
        <taxon>Chytridiomycota incertae sedis</taxon>
        <taxon>Chytridiomycetes</taxon>
        <taxon>Rhizophydiales</taxon>
        <taxon>Rhizophydiales incertae sedis</taxon>
        <taxon>Batrachochytrium</taxon>
    </lineage>
</organism>
<accession>A0ABQ8FI14</accession>
<gene>
    <name evidence="1" type="ORF">BASA50_003645</name>
</gene>
<evidence type="ECO:0000313" key="2">
    <source>
        <dbReference type="Proteomes" id="UP001648503"/>
    </source>
</evidence>
<reference evidence="1 2" key="1">
    <citation type="submission" date="2021-02" db="EMBL/GenBank/DDBJ databases">
        <title>Variation within the Batrachochytrium salamandrivorans European outbreak.</title>
        <authorList>
            <person name="Kelly M."/>
            <person name="Pasmans F."/>
            <person name="Shea T.P."/>
            <person name="Munoz J.F."/>
            <person name="Carranza S."/>
            <person name="Cuomo C.A."/>
            <person name="Martel A."/>
        </authorList>
    </citation>
    <scope>NUCLEOTIDE SEQUENCE [LARGE SCALE GENOMIC DNA]</scope>
    <source>
        <strain evidence="1 2">AMFP18/2</strain>
    </source>
</reference>
<evidence type="ECO:0008006" key="3">
    <source>
        <dbReference type="Google" id="ProtNLM"/>
    </source>
</evidence>
<evidence type="ECO:0000313" key="1">
    <source>
        <dbReference type="EMBL" id="KAH6598607.1"/>
    </source>
</evidence>
<comment type="caution">
    <text evidence="1">The sequence shown here is derived from an EMBL/GenBank/DDBJ whole genome shotgun (WGS) entry which is preliminary data.</text>
</comment>
<dbReference type="Proteomes" id="UP001648503">
    <property type="component" value="Unassembled WGS sequence"/>
</dbReference>
<keyword evidence="2" id="KW-1185">Reference proteome</keyword>
<proteinExistence type="predicted"/>
<dbReference type="EMBL" id="JAFCIX010000102">
    <property type="protein sequence ID" value="KAH6598607.1"/>
    <property type="molecule type" value="Genomic_DNA"/>
</dbReference>
<protein>
    <recommendedName>
        <fullName evidence="3">CCHC-type domain-containing protein</fullName>
    </recommendedName>
</protein>
<name>A0ABQ8FI14_9FUNG</name>
<sequence>MQFPCAHAALAIFTHRQPVNQSVDRPCLVSSLQSAYSQQIVFIDLDTIDCDEALQSPNVVRKARRPRKVCLRSRGEVDDDDRYACKECGLLGHNVRTCSRRQHPSVLPVDLEEGNQEPFQQLDIGNLNGGSGPKRTRVRNVVCINCSGNHYRKTLCRVPIID</sequence>